<feature type="compositionally biased region" description="Gly residues" evidence="1">
    <location>
        <begin position="699"/>
        <end position="709"/>
    </location>
</feature>
<proteinExistence type="predicted"/>
<accession>A0AAN6GVD2</accession>
<feature type="region of interest" description="Disordered" evidence="1">
    <location>
        <begin position="798"/>
        <end position="874"/>
    </location>
</feature>
<feature type="region of interest" description="Disordered" evidence="1">
    <location>
        <begin position="669"/>
        <end position="771"/>
    </location>
</feature>
<feature type="compositionally biased region" description="Polar residues" evidence="1">
    <location>
        <begin position="611"/>
        <end position="623"/>
    </location>
</feature>
<dbReference type="EMBL" id="JAPDMZ010000007">
    <property type="protein sequence ID" value="KAK0557209.1"/>
    <property type="molecule type" value="Genomic_DNA"/>
</dbReference>
<feature type="region of interest" description="Disordered" evidence="1">
    <location>
        <begin position="248"/>
        <end position="292"/>
    </location>
</feature>
<feature type="region of interest" description="Disordered" evidence="1">
    <location>
        <begin position="611"/>
        <end position="643"/>
    </location>
</feature>
<name>A0AAN6GVD2_9BASI</name>
<sequence>MAVQNPALYTGALPKDLRNPYADITNPARTPPHHQPLGQIQSHQGAHPISHMPSSSSVSASTSTVSSPSNAAYMTSSFPYPRSTASATIHSSPTVAGTFTSKGGPNTPAPFSVQVFAQAFDERGWPIFAGRAANITANVNLNPSIKADIEVTTKAYTTAGSSAAVWDGVILLPSANSSDRSIFTVTDHFETSSGRLTVRSPKQGVTPAQEDYILTVPLSWNLPIGASKAVVDGQAQTVHVALPPSFELTKSSDEEGSPVLPSSNSSASFYRGSPPNSSAGTTVGAPTITTATPKKSKARTVLGMVEKTLDSVTRVGCFYVMIINLIAKDTTDVVIEKAKKGSKGVTSVRGSVLDTLTIPFIFLGESTNTPLPAQALPPTLRPQLLFQSEAILAQGWQKHQISTKWTGMMLKSWKRGIDLELHLPEATAFHAPSVIPFLLVIRPGDASLLPPAPTTPPECEWQSQIGSPAGPGSVRRPQTAPTTTSNGSPSGSAFTRTTSANPAARDLARFIRICLVQVTYSTNANVNDTPLRKRSIMSVAQEVEEVELGAFLSEDASTNDEKAIAEATAAGVRVLAGKLRISPYSTPSFRSQGIEVKYAVKVDLIPFSTKTGASERASTSSGATVKAEKEKDSSSTVGSISSAMKSLRLKRSTSRFGSSYAGSIFSGKSRRARGYSDGNSEQDGWDATMSMPAGSPAQAGGGAHSGGRGAAHDPTRTQISAADSPPSTPPWTNGLQPGPSSPAAGGMPSAESASHLSSPSQLPRSISEGGAGMYRHINGGMAAAAASSGSEELNALAVSNGRSRRGGPTTPTAGGARAGQPSPGPSGYGMANGPSQHRVSMSSGIEGSVNGQASDYNTSPRALGYPPSSGSPGQYAPAPALPFALNPDVAQVIAANGGNGGIGLMGGGANGNWSGGGLASPLMGVGAGRGGSGGAGSNGQPSSYAPSSWAPSNASTYGRWVTATRAPASTSSPTNLADGANEEKHILSRLSKTAGSMWVDIRVVRGIDAPVVPIPMAGVNSAWAPGMSTADSIRMSNIAAGSPEGMNGMTPMMNQTPVIHHSPQFS</sequence>
<feature type="compositionally biased region" description="Low complexity" evidence="1">
    <location>
        <begin position="479"/>
        <end position="493"/>
    </location>
</feature>
<feature type="compositionally biased region" description="Low complexity" evidence="1">
    <location>
        <begin position="938"/>
        <end position="952"/>
    </location>
</feature>
<comment type="caution">
    <text evidence="2">The sequence shown here is derived from an EMBL/GenBank/DDBJ whole genome shotgun (WGS) entry which is preliminary data.</text>
</comment>
<reference evidence="2" key="1">
    <citation type="journal article" date="2023" name="PhytoFront">
        <title>Draft Genome Resources of Seven Strains of Tilletia horrida, Causal Agent of Kernel Smut of Rice.</title>
        <authorList>
            <person name="Khanal S."/>
            <person name="Antony Babu S."/>
            <person name="Zhou X.G."/>
        </authorList>
    </citation>
    <scope>NUCLEOTIDE SEQUENCE</scope>
    <source>
        <strain evidence="2">TX6</strain>
    </source>
</reference>
<dbReference type="AlphaFoldDB" id="A0AAN6GVD2"/>
<feature type="compositionally biased region" description="Polar residues" evidence="1">
    <location>
        <begin position="634"/>
        <end position="643"/>
    </location>
</feature>
<feature type="region of interest" description="Disordered" evidence="1">
    <location>
        <begin position="449"/>
        <end position="498"/>
    </location>
</feature>
<feature type="compositionally biased region" description="Low complexity" evidence="1">
    <location>
        <begin position="806"/>
        <end position="821"/>
    </location>
</feature>
<keyword evidence="3" id="KW-1185">Reference proteome</keyword>
<feature type="compositionally biased region" description="Low complexity" evidence="1">
    <location>
        <begin position="257"/>
        <end position="268"/>
    </location>
</feature>
<evidence type="ECO:0000313" key="3">
    <source>
        <dbReference type="Proteomes" id="UP001176517"/>
    </source>
</evidence>
<feature type="compositionally biased region" description="Low complexity" evidence="1">
    <location>
        <begin position="737"/>
        <end position="763"/>
    </location>
</feature>
<gene>
    <name evidence="2" type="ORF">OC846_000659</name>
</gene>
<evidence type="ECO:0000313" key="2">
    <source>
        <dbReference type="EMBL" id="KAK0557209.1"/>
    </source>
</evidence>
<feature type="compositionally biased region" description="Low complexity" evidence="1">
    <location>
        <begin position="53"/>
        <end position="66"/>
    </location>
</feature>
<feature type="region of interest" description="Disordered" evidence="1">
    <location>
        <begin position="930"/>
        <end position="952"/>
    </location>
</feature>
<feature type="compositionally biased region" description="Low complexity" evidence="1">
    <location>
        <begin position="279"/>
        <end position="292"/>
    </location>
</feature>
<dbReference type="Proteomes" id="UP001176517">
    <property type="component" value="Unassembled WGS sequence"/>
</dbReference>
<feature type="compositionally biased region" description="Polar residues" evidence="1">
    <location>
        <begin position="833"/>
        <end position="860"/>
    </location>
</feature>
<organism evidence="2 3">
    <name type="scientific">Tilletia horrida</name>
    <dbReference type="NCBI Taxonomy" id="155126"/>
    <lineage>
        <taxon>Eukaryota</taxon>
        <taxon>Fungi</taxon>
        <taxon>Dikarya</taxon>
        <taxon>Basidiomycota</taxon>
        <taxon>Ustilaginomycotina</taxon>
        <taxon>Exobasidiomycetes</taxon>
        <taxon>Tilletiales</taxon>
        <taxon>Tilletiaceae</taxon>
        <taxon>Tilletia</taxon>
    </lineage>
</organism>
<feature type="region of interest" description="Disordered" evidence="1">
    <location>
        <begin position="1"/>
        <end position="66"/>
    </location>
</feature>
<evidence type="ECO:0000256" key="1">
    <source>
        <dbReference type="SAM" id="MobiDB-lite"/>
    </source>
</evidence>
<protein>
    <submittedName>
        <fullName evidence="2">Uncharacterized protein</fullName>
    </submittedName>
</protein>